<accession>A0AA39X8V1</accession>
<evidence type="ECO:0000313" key="1">
    <source>
        <dbReference type="EMBL" id="KAK0628875.1"/>
    </source>
</evidence>
<organism evidence="1 2">
    <name type="scientific">Bombardia bombarda</name>
    <dbReference type="NCBI Taxonomy" id="252184"/>
    <lineage>
        <taxon>Eukaryota</taxon>
        <taxon>Fungi</taxon>
        <taxon>Dikarya</taxon>
        <taxon>Ascomycota</taxon>
        <taxon>Pezizomycotina</taxon>
        <taxon>Sordariomycetes</taxon>
        <taxon>Sordariomycetidae</taxon>
        <taxon>Sordariales</taxon>
        <taxon>Lasiosphaeriaceae</taxon>
        <taxon>Bombardia</taxon>
    </lineage>
</organism>
<evidence type="ECO:0000313" key="2">
    <source>
        <dbReference type="Proteomes" id="UP001174934"/>
    </source>
</evidence>
<protein>
    <submittedName>
        <fullName evidence="1">Uncharacterized protein</fullName>
    </submittedName>
</protein>
<dbReference type="EMBL" id="JAULSR010000002">
    <property type="protein sequence ID" value="KAK0628875.1"/>
    <property type="molecule type" value="Genomic_DNA"/>
</dbReference>
<sequence>MASSDSPGTLVFEENQISAAITEDKVLQFFQEHGIFYESDAEIGRLADYGYVVGEDGYYFASTTSEEEAKGRITVFMLRPKTVLEFATESHNVTFQSVPSPYRLRIIPYPQIKGQFIEIQAKFEDGGM</sequence>
<dbReference type="AlphaFoldDB" id="A0AA39X8V1"/>
<dbReference type="Proteomes" id="UP001174934">
    <property type="component" value="Unassembled WGS sequence"/>
</dbReference>
<keyword evidence="2" id="KW-1185">Reference proteome</keyword>
<comment type="caution">
    <text evidence="1">The sequence shown here is derived from an EMBL/GenBank/DDBJ whole genome shotgun (WGS) entry which is preliminary data.</text>
</comment>
<gene>
    <name evidence="1" type="ORF">B0T17DRAFT_614728</name>
</gene>
<name>A0AA39X8V1_9PEZI</name>
<reference evidence="1" key="1">
    <citation type="submission" date="2023-06" db="EMBL/GenBank/DDBJ databases">
        <title>Genome-scale phylogeny and comparative genomics of the fungal order Sordariales.</title>
        <authorList>
            <consortium name="Lawrence Berkeley National Laboratory"/>
            <person name="Hensen N."/>
            <person name="Bonometti L."/>
            <person name="Westerberg I."/>
            <person name="Brannstrom I.O."/>
            <person name="Guillou S."/>
            <person name="Cros-Aarteil S."/>
            <person name="Calhoun S."/>
            <person name="Haridas S."/>
            <person name="Kuo A."/>
            <person name="Mondo S."/>
            <person name="Pangilinan J."/>
            <person name="Riley R."/>
            <person name="LaButti K."/>
            <person name="Andreopoulos B."/>
            <person name="Lipzen A."/>
            <person name="Chen C."/>
            <person name="Yanf M."/>
            <person name="Daum C."/>
            <person name="Ng V."/>
            <person name="Clum A."/>
            <person name="Steindorff A."/>
            <person name="Ohm R."/>
            <person name="Martin F."/>
            <person name="Silar P."/>
            <person name="Natvig D."/>
            <person name="Lalanne C."/>
            <person name="Gautier V."/>
            <person name="Ament-velasquez S.L."/>
            <person name="Kruys A."/>
            <person name="Hutchinson M.I."/>
            <person name="Powell A.J."/>
            <person name="Barry K."/>
            <person name="Miller A.N."/>
            <person name="Grigoriev I.V."/>
            <person name="Debuchy R."/>
            <person name="Gladieux P."/>
            <person name="Thoren M.H."/>
            <person name="Johannesson H."/>
        </authorList>
    </citation>
    <scope>NUCLEOTIDE SEQUENCE</scope>
    <source>
        <strain evidence="1">SMH3391-2</strain>
    </source>
</reference>
<proteinExistence type="predicted"/>